<accession>A0ABX6T696</accession>
<dbReference type="RefSeq" id="WP_187715956.1">
    <property type="nucleotide sequence ID" value="NZ_CP060780.1"/>
</dbReference>
<evidence type="ECO:0008006" key="3">
    <source>
        <dbReference type="Google" id="ProtNLM"/>
    </source>
</evidence>
<reference evidence="1 2" key="1">
    <citation type="submission" date="2020-08" db="EMBL/GenBank/DDBJ databases">
        <title>Genome sequence of Sphingomonas daechungensis KACC 18115T.</title>
        <authorList>
            <person name="Hyun D.-W."/>
            <person name="Bae J.-W."/>
        </authorList>
    </citation>
    <scope>NUCLEOTIDE SEQUENCE [LARGE SCALE GENOMIC DNA]</scope>
    <source>
        <strain evidence="1 2">KACC 18115</strain>
    </source>
</reference>
<dbReference type="Proteomes" id="UP000516134">
    <property type="component" value="Chromosome"/>
</dbReference>
<gene>
    <name evidence="1" type="ORF">H9L15_12920</name>
</gene>
<organism evidence="1 2">
    <name type="scientific">Sphingomonas daechungensis</name>
    <dbReference type="NCBI Taxonomy" id="1176646"/>
    <lineage>
        <taxon>Bacteria</taxon>
        <taxon>Pseudomonadati</taxon>
        <taxon>Pseudomonadota</taxon>
        <taxon>Alphaproteobacteria</taxon>
        <taxon>Sphingomonadales</taxon>
        <taxon>Sphingomonadaceae</taxon>
        <taxon>Sphingomonas</taxon>
    </lineage>
</organism>
<name>A0ABX6T696_9SPHN</name>
<dbReference type="PROSITE" id="PS51257">
    <property type="entry name" value="PROKAR_LIPOPROTEIN"/>
    <property type="match status" value="1"/>
</dbReference>
<protein>
    <recommendedName>
        <fullName evidence="3">Lipoprotein</fullName>
    </recommendedName>
</protein>
<dbReference type="EMBL" id="CP060780">
    <property type="protein sequence ID" value="QNP44535.1"/>
    <property type="molecule type" value="Genomic_DNA"/>
</dbReference>
<evidence type="ECO:0000313" key="1">
    <source>
        <dbReference type="EMBL" id="QNP44535.1"/>
    </source>
</evidence>
<evidence type="ECO:0000313" key="2">
    <source>
        <dbReference type="Proteomes" id="UP000516134"/>
    </source>
</evidence>
<sequence length="171" mass="17676">MRKLAIGGSLAVLALAGCTTSGVGTGQSAVGNVGATFTYTQTGATRGTMVASLTNGQVFQGQFFQVTQESRVTDFGSLWNGWGPGWGWGRGWGGRRWVTAGADGALGSVRRNDHPLQRPDPREFAGPGGFMRCNFSLARPSSGMAGGGAGQCQLPTGAIIHAQFPTAYGAY</sequence>
<proteinExistence type="predicted"/>
<keyword evidence="2" id="KW-1185">Reference proteome</keyword>